<comment type="function">
    <text evidence="2">CRISPR (clustered regularly interspaced short palindromic repeat) is an adaptive immune system that provides protection against mobile genetic elements (viruses, transposable elements and conjugative plasmids). CRISPR clusters contain spacers, sequences complementary to antecedent mobile elements, and target invading nucleic acids. CRISPR clusters are transcribed and processed into CRISPR RNA (crRNA).</text>
</comment>
<sequence>MRNQIEFEVNGKYALFTDPLTKIGGEKFSYQVPTYQALKGIVESIYWKPTFIWYIDEVRIMNVIQTESKGIRPIEYNGGNMLAYYTYLKDVKYQVRAYFEFNPYREDLVYDRNEHKHHNIAKRSVQAGGRRDIFLGTRECQGYVEPCEFGIGEGSYDKVPEIDFGHMVHGISYPDETGSSERETRLWRARMEHGIIKFIRPEACLLTRKTGEGAAKAFGPENMEPVDQLHEQIFAEGENA</sequence>
<keyword evidence="1 2" id="KW-0051">Antiviral defense</keyword>
<dbReference type="EC" id="3.1.-.-" evidence="2"/>
<dbReference type="GO" id="GO:0016787">
    <property type="term" value="F:hydrolase activity"/>
    <property type="evidence" value="ECO:0007669"/>
    <property type="project" value="UniProtKB-KW"/>
</dbReference>
<protein>
    <recommendedName>
        <fullName evidence="2">pre-crRNA processing endonuclease</fullName>
        <ecNumber evidence="2">3.1.-.-</ecNumber>
    </recommendedName>
</protein>
<dbReference type="GO" id="GO:0043571">
    <property type="term" value="P:maintenance of CRISPR repeat elements"/>
    <property type="evidence" value="ECO:0007669"/>
    <property type="project" value="UniProtKB-UniRule"/>
</dbReference>
<dbReference type="InterPro" id="IPR010155">
    <property type="entry name" value="CRISPR-assoc_prot_Cas5d"/>
</dbReference>
<dbReference type="InterPro" id="IPR013422">
    <property type="entry name" value="CRISPR-assoc_prot_Cas5_N"/>
</dbReference>
<dbReference type="RefSeq" id="WP_099516969.1">
    <property type="nucleotide sequence ID" value="NZ_CP016808.1"/>
</dbReference>
<accession>A0A1B2DCZ5</accession>
<organism evidence="3">
    <name type="scientific">Paenibacillus sp. BIHB 4019</name>
    <dbReference type="NCBI Taxonomy" id="1870819"/>
    <lineage>
        <taxon>Bacteria</taxon>
        <taxon>Bacillati</taxon>
        <taxon>Bacillota</taxon>
        <taxon>Bacilli</taxon>
        <taxon>Bacillales</taxon>
        <taxon>Paenibacillaceae</taxon>
        <taxon>Paenibacillus</taxon>
    </lineage>
</organism>
<dbReference type="GO" id="GO:0051607">
    <property type="term" value="P:defense response to virus"/>
    <property type="evidence" value="ECO:0007669"/>
    <property type="project" value="UniProtKB-UniRule"/>
</dbReference>
<evidence type="ECO:0000256" key="1">
    <source>
        <dbReference type="ARBA" id="ARBA00023118"/>
    </source>
</evidence>
<dbReference type="CDD" id="cd09752">
    <property type="entry name" value="Cas5_I-C"/>
    <property type="match status" value="1"/>
</dbReference>
<reference evidence="3" key="1">
    <citation type="submission" date="2016-08" db="EMBL/GenBank/DDBJ databases">
        <title>Complete Genome Seqeunce of Paenibacillus sp. BIHB 4019 from tea rhizoplane.</title>
        <authorList>
            <person name="Thakur R."/>
            <person name="Swarnkar M.K."/>
            <person name="Gulati A."/>
        </authorList>
    </citation>
    <scope>NUCLEOTIDE SEQUENCE [LARGE SCALE GENOMIC DNA]</scope>
    <source>
        <strain evidence="3">BIHB4019</strain>
    </source>
</reference>
<gene>
    <name evidence="3" type="ORF">BBD42_03185</name>
</gene>
<evidence type="ECO:0000313" key="3">
    <source>
        <dbReference type="EMBL" id="ANY65572.1"/>
    </source>
</evidence>
<dbReference type="GO" id="GO:0003723">
    <property type="term" value="F:RNA binding"/>
    <property type="evidence" value="ECO:0007669"/>
    <property type="project" value="UniProtKB-UniRule"/>
</dbReference>
<dbReference type="NCBIfam" id="TIGR01876">
    <property type="entry name" value="cas_Cas5d"/>
    <property type="match status" value="1"/>
</dbReference>
<dbReference type="GO" id="GO:0004519">
    <property type="term" value="F:endonuclease activity"/>
    <property type="evidence" value="ECO:0007669"/>
    <property type="project" value="UniProtKB-UniRule"/>
</dbReference>
<dbReference type="NCBIfam" id="TIGR02593">
    <property type="entry name" value="CRISPR_cas5"/>
    <property type="match status" value="1"/>
</dbReference>
<dbReference type="Pfam" id="PF09704">
    <property type="entry name" value="Cas_Cas5d"/>
    <property type="match status" value="1"/>
</dbReference>
<name>A0A1B2DCZ5_9BACL</name>
<evidence type="ECO:0000256" key="2">
    <source>
        <dbReference type="PIRNR" id="PIRNR029950"/>
    </source>
</evidence>
<comment type="similarity">
    <text evidence="2">Belongs to the CRISPR-associated protein Cas5 family. Subtype I-C/Dvulg subfamily.</text>
</comment>
<keyword evidence="2" id="KW-0540">Nuclease</keyword>
<keyword evidence="2" id="KW-0694">RNA-binding</keyword>
<dbReference type="AlphaFoldDB" id="A0A1B2DCZ5"/>
<dbReference type="EMBL" id="CP016808">
    <property type="protein sequence ID" value="ANY65572.1"/>
    <property type="molecule type" value="Genomic_DNA"/>
</dbReference>
<proteinExistence type="inferred from homology"/>
<keyword evidence="2" id="KW-0255">Endonuclease</keyword>
<keyword evidence="2" id="KW-0378">Hydrolase</keyword>
<dbReference type="Gene3D" id="3.30.70.2660">
    <property type="match status" value="1"/>
</dbReference>
<dbReference type="InterPro" id="IPR021124">
    <property type="entry name" value="CRISPR-assoc_prot_Cas5"/>
</dbReference>
<dbReference type="PIRSF" id="PIRSF029950">
    <property type="entry name" value="Cas_CT1134"/>
    <property type="match status" value="1"/>
</dbReference>